<evidence type="ECO:0000256" key="2">
    <source>
        <dbReference type="SAM" id="MobiDB-lite"/>
    </source>
</evidence>
<organism evidence="3 4">
    <name type="scientific">Trametes pubescens</name>
    <name type="common">White-rot fungus</name>
    <dbReference type="NCBI Taxonomy" id="154538"/>
    <lineage>
        <taxon>Eukaryota</taxon>
        <taxon>Fungi</taxon>
        <taxon>Dikarya</taxon>
        <taxon>Basidiomycota</taxon>
        <taxon>Agaricomycotina</taxon>
        <taxon>Agaricomycetes</taxon>
        <taxon>Polyporales</taxon>
        <taxon>Polyporaceae</taxon>
        <taxon>Trametes</taxon>
    </lineage>
</organism>
<evidence type="ECO:0000313" key="3">
    <source>
        <dbReference type="EMBL" id="OJT04257.1"/>
    </source>
</evidence>
<keyword evidence="4" id="KW-1185">Reference proteome</keyword>
<dbReference type="Proteomes" id="UP000184267">
    <property type="component" value="Unassembled WGS sequence"/>
</dbReference>
<dbReference type="AlphaFoldDB" id="A0A1M2V9P2"/>
<sequence length="344" mass="37654">MPKSPSRSPFNIFADLARSPARPHSPFSTQTGRPLPASAVSASILRPAAILPTSPASALSRSDAMSPGRHFSSNASPLTATNPAFDPRRTAFHEEPYMLRPEDGPYGYFPMQLGQKLCGGQYKVVRKLGYGTNSSVWLAKETMSDGYRYAVIKVMSTVATNAEYHDLHHEAAVAKSMSTFQTSDLAHPGYRHCAMIKRTFLEDSAHDVKLANILVNLGASTEQIDRFLANDPPQIYADSPPIDPRISPHSIPAIRSQPLPNFGLHPSYENLRVRLIDYGSGIPLGIKHRVGDQGTLETRFATLCDGLSAQDIGDTCRFLRKCLTIDPLARPTVSQLLQDAWLAT</sequence>
<feature type="compositionally biased region" description="Polar residues" evidence="2">
    <location>
        <begin position="71"/>
        <end position="82"/>
    </location>
</feature>
<dbReference type="Gene3D" id="1.10.510.10">
    <property type="entry name" value="Transferase(Phosphotransferase) domain 1"/>
    <property type="match status" value="1"/>
</dbReference>
<evidence type="ECO:0008006" key="5">
    <source>
        <dbReference type="Google" id="ProtNLM"/>
    </source>
</evidence>
<protein>
    <recommendedName>
        <fullName evidence="5">Protein kinase domain-containing protein</fullName>
    </recommendedName>
</protein>
<feature type="binding site" evidence="1">
    <location>
        <position position="153"/>
    </location>
    <ligand>
        <name>ATP</name>
        <dbReference type="ChEBI" id="CHEBI:30616"/>
    </ligand>
</feature>
<dbReference type="GO" id="GO:0005524">
    <property type="term" value="F:ATP binding"/>
    <property type="evidence" value="ECO:0007669"/>
    <property type="project" value="UniProtKB-UniRule"/>
</dbReference>
<feature type="region of interest" description="Disordered" evidence="2">
    <location>
        <begin position="58"/>
        <end position="86"/>
    </location>
</feature>
<dbReference type="PROSITE" id="PS00107">
    <property type="entry name" value="PROTEIN_KINASE_ATP"/>
    <property type="match status" value="1"/>
</dbReference>
<dbReference type="EMBL" id="MNAD01001552">
    <property type="protein sequence ID" value="OJT04257.1"/>
    <property type="molecule type" value="Genomic_DNA"/>
</dbReference>
<accession>A0A1M2V9P2</accession>
<dbReference type="Gene3D" id="3.30.200.20">
    <property type="entry name" value="Phosphorylase Kinase, domain 1"/>
    <property type="match status" value="1"/>
</dbReference>
<proteinExistence type="predicted"/>
<dbReference type="SUPFAM" id="SSF56112">
    <property type="entry name" value="Protein kinase-like (PK-like)"/>
    <property type="match status" value="1"/>
</dbReference>
<reference evidence="3 4" key="1">
    <citation type="submission" date="2016-10" db="EMBL/GenBank/DDBJ databases">
        <title>Genome sequence of the basidiomycete white-rot fungus Trametes pubescens.</title>
        <authorList>
            <person name="Makela M.R."/>
            <person name="Granchi Z."/>
            <person name="Peng M."/>
            <person name="De Vries R.P."/>
            <person name="Grigoriev I."/>
            <person name="Riley R."/>
            <person name="Hilden K."/>
        </authorList>
    </citation>
    <scope>NUCLEOTIDE SEQUENCE [LARGE SCALE GENOMIC DNA]</scope>
    <source>
        <strain evidence="3 4">FBCC735</strain>
    </source>
</reference>
<dbReference type="OMA" id="DGPYGYF"/>
<keyword evidence="1" id="KW-0547">Nucleotide-binding</keyword>
<evidence type="ECO:0000256" key="1">
    <source>
        <dbReference type="PROSITE-ProRule" id="PRU10141"/>
    </source>
</evidence>
<evidence type="ECO:0000313" key="4">
    <source>
        <dbReference type="Proteomes" id="UP000184267"/>
    </source>
</evidence>
<dbReference type="InterPro" id="IPR011009">
    <property type="entry name" value="Kinase-like_dom_sf"/>
</dbReference>
<gene>
    <name evidence="3" type="ORF">TRAPUB_5047</name>
</gene>
<name>A0A1M2V9P2_TRAPU</name>
<dbReference type="InterPro" id="IPR017441">
    <property type="entry name" value="Protein_kinase_ATP_BS"/>
</dbReference>
<dbReference type="OrthoDB" id="5979581at2759"/>
<comment type="caution">
    <text evidence="3">The sequence shown here is derived from an EMBL/GenBank/DDBJ whole genome shotgun (WGS) entry which is preliminary data.</text>
</comment>
<keyword evidence="1" id="KW-0067">ATP-binding</keyword>